<dbReference type="Gene3D" id="3.40.50.1980">
    <property type="entry name" value="Nitrogenase molybdenum iron protein domain"/>
    <property type="match status" value="2"/>
</dbReference>
<evidence type="ECO:0000313" key="4">
    <source>
        <dbReference type="Proteomes" id="UP000077786"/>
    </source>
</evidence>
<dbReference type="Pfam" id="PF01497">
    <property type="entry name" value="Peripla_BP_2"/>
    <property type="match status" value="1"/>
</dbReference>
<dbReference type="InterPro" id="IPR050902">
    <property type="entry name" value="ABC_Transporter_SBP"/>
</dbReference>
<dbReference type="SUPFAM" id="SSF53807">
    <property type="entry name" value="Helical backbone' metal receptor"/>
    <property type="match status" value="1"/>
</dbReference>
<feature type="domain" description="Fe/B12 periplasmic-binding" evidence="2">
    <location>
        <begin position="42"/>
        <end position="315"/>
    </location>
</feature>
<evidence type="ECO:0000313" key="3">
    <source>
        <dbReference type="EMBL" id="OAJ67639.1"/>
    </source>
</evidence>
<dbReference type="OrthoDB" id="9797850at2"/>
<evidence type="ECO:0000259" key="2">
    <source>
        <dbReference type="PROSITE" id="PS50983"/>
    </source>
</evidence>
<reference evidence="3 4" key="1">
    <citation type="submission" date="2016-03" db="EMBL/GenBank/DDBJ databases">
        <title>Draft genome sequence of Gluconobacter cerinus strain CECT 9110.</title>
        <authorList>
            <person name="Sainz F."/>
            <person name="Mas A."/>
            <person name="Torija M.J."/>
        </authorList>
    </citation>
    <scope>NUCLEOTIDE SEQUENCE [LARGE SCALE GENOMIC DNA]</scope>
    <source>
        <strain evidence="3 4">CECT 9110</strain>
    </source>
</reference>
<keyword evidence="1" id="KW-0732">Signal</keyword>
<proteinExistence type="predicted"/>
<dbReference type="CDD" id="cd01148">
    <property type="entry name" value="TroA_a"/>
    <property type="match status" value="1"/>
</dbReference>
<dbReference type="AlphaFoldDB" id="A0A1B6VK82"/>
<dbReference type="PROSITE" id="PS50983">
    <property type="entry name" value="FE_B12_PBP"/>
    <property type="match status" value="1"/>
</dbReference>
<evidence type="ECO:0000256" key="1">
    <source>
        <dbReference type="SAM" id="SignalP"/>
    </source>
</evidence>
<sequence>MKAPAFMLFLGFCGFAVQTAFAYPVTVQSCGKPVTIMHQPEHAVIHDVNMAEMAFALHLQPYIRALTGISGWNKYTPGFKAQQGDIPEIATHYPSLEQLLDAGTDFFFAGWNYGMHIGGDVTPETLAIQGIPTLVLSESCFRAGQSTALPTLDLLYGDEEKLGQVFGREQQARQLVEGWQRRVQHIQDRLKGHHPLRVFLYDSGRDRPFTAGQYALATELIRIGGGENIFRYLPTNWGAASWENAGLRDPEAILVMDYGAGVSDNLKFLRSQPLLTESTALKTNRILVVRYDEMTPSPANIDVIEKIAAFLHPDAVP</sequence>
<dbReference type="InterPro" id="IPR002491">
    <property type="entry name" value="ABC_transptr_periplasmic_BD"/>
</dbReference>
<feature type="chain" id="PRO_5008590130" evidence="1">
    <location>
        <begin position="23"/>
        <end position="317"/>
    </location>
</feature>
<dbReference type="PROSITE" id="PS51257">
    <property type="entry name" value="PROKAR_LIPOPROTEIN"/>
    <property type="match status" value="1"/>
</dbReference>
<dbReference type="PATRIC" id="fig|38307.3.peg.1732"/>
<dbReference type="PANTHER" id="PTHR30535">
    <property type="entry name" value="VITAMIN B12-BINDING PROTEIN"/>
    <property type="match status" value="1"/>
</dbReference>
<dbReference type="EMBL" id="LUTU01000007">
    <property type="protein sequence ID" value="OAJ67639.1"/>
    <property type="molecule type" value="Genomic_DNA"/>
</dbReference>
<accession>A0A1B6VK82</accession>
<dbReference type="RefSeq" id="WP_064274447.1">
    <property type="nucleotide sequence ID" value="NZ_LUTU01000007.1"/>
</dbReference>
<protein>
    <submittedName>
        <fullName evidence="3">ABC transporter substrate-binding protein</fullName>
    </submittedName>
</protein>
<comment type="caution">
    <text evidence="3">The sequence shown here is derived from an EMBL/GenBank/DDBJ whole genome shotgun (WGS) entry which is preliminary data.</text>
</comment>
<dbReference type="PANTHER" id="PTHR30535:SF7">
    <property type="entry name" value="IRON(III) DICITRATE-BINDING PROTEIN"/>
    <property type="match status" value="1"/>
</dbReference>
<gene>
    <name evidence="3" type="ORF">A0123_01681</name>
</gene>
<feature type="signal peptide" evidence="1">
    <location>
        <begin position="1"/>
        <end position="22"/>
    </location>
</feature>
<name>A0A1B6VK82_9PROT</name>
<organism evidence="3 4">
    <name type="scientific">Gluconobacter cerinus</name>
    <dbReference type="NCBI Taxonomy" id="38307"/>
    <lineage>
        <taxon>Bacteria</taxon>
        <taxon>Pseudomonadati</taxon>
        <taxon>Pseudomonadota</taxon>
        <taxon>Alphaproteobacteria</taxon>
        <taxon>Acetobacterales</taxon>
        <taxon>Acetobacteraceae</taxon>
        <taxon>Gluconobacter</taxon>
    </lineage>
</organism>
<dbReference type="Proteomes" id="UP000077786">
    <property type="component" value="Unassembled WGS sequence"/>
</dbReference>